<sequence>MSDVTEALPVVVTGSASGIGRAVAELLVATGTPVIGLDLRAEGPDGVDARACDLSDGHAVRAMIATLPDRLGGLASVAGVPGTHTPPVITLVNLLAPRCLGAALGPRIARGGAIVNVASVAAQRSTRSAGEVDAVLDGTDAEAVAWVTAEGLDGTSTYDFTKKALLALTCRQAKAGLDDGVRALSVSPGPTETPILGDFEQTMGADRMAAAAGIVGRHGRPDDMAPLIAFLLTQEARWVNAVDIRVDGGLLGVR</sequence>
<accession>A0AAU7AR02</accession>
<reference evidence="2" key="1">
    <citation type="submission" date="2022-12" db="EMBL/GenBank/DDBJ databases">
        <title>Paraconexibacter alkalitolerans sp. nov. and Baekduia alba sp. nov., isolated from soil and emended description of the genera Paraconexibacter (Chun et al., 2020) and Baekduia (An et al., 2020).</title>
        <authorList>
            <person name="Vieira S."/>
            <person name="Huber K.J."/>
            <person name="Geppert A."/>
            <person name="Wolf J."/>
            <person name="Neumann-Schaal M."/>
            <person name="Muesken M."/>
            <person name="Overmann J."/>
        </authorList>
    </citation>
    <scope>NUCLEOTIDE SEQUENCE</scope>
    <source>
        <strain evidence="2">AEG42_29</strain>
    </source>
</reference>
<dbReference type="PANTHER" id="PTHR42760">
    <property type="entry name" value="SHORT-CHAIN DEHYDROGENASES/REDUCTASES FAMILY MEMBER"/>
    <property type="match status" value="1"/>
</dbReference>
<dbReference type="GO" id="GO:0050268">
    <property type="term" value="F:coniferyl-alcohol dehydrogenase activity"/>
    <property type="evidence" value="ECO:0007669"/>
    <property type="project" value="UniProtKB-EC"/>
</dbReference>
<dbReference type="EMBL" id="CP114014">
    <property type="protein sequence ID" value="XAY04104.1"/>
    <property type="molecule type" value="Genomic_DNA"/>
</dbReference>
<comment type="similarity">
    <text evidence="1">Belongs to the short-chain dehydrogenases/reductases (SDR) family.</text>
</comment>
<dbReference type="Pfam" id="PF13561">
    <property type="entry name" value="adh_short_C2"/>
    <property type="match status" value="1"/>
</dbReference>
<dbReference type="SUPFAM" id="SSF51735">
    <property type="entry name" value="NAD(P)-binding Rossmann-fold domains"/>
    <property type="match status" value="1"/>
</dbReference>
<proteinExistence type="inferred from homology"/>
<gene>
    <name evidence="2" type="primary">calA</name>
    <name evidence="2" type="ORF">DSM112329_00933</name>
</gene>
<evidence type="ECO:0000313" key="2">
    <source>
        <dbReference type="EMBL" id="XAY04104.1"/>
    </source>
</evidence>
<dbReference type="Gene3D" id="3.40.50.720">
    <property type="entry name" value="NAD(P)-binding Rossmann-like Domain"/>
    <property type="match status" value="1"/>
</dbReference>
<evidence type="ECO:0000256" key="1">
    <source>
        <dbReference type="ARBA" id="ARBA00006484"/>
    </source>
</evidence>
<name>A0AAU7AR02_9ACTN</name>
<dbReference type="PRINTS" id="PR00081">
    <property type="entry name" value="GDHRDH"/>
</dbReference>
<dbReference type="Pfam" id="PF00106">
    <property type="entry name" value="adh_short"/>
    <property type="match status" value="1"/>
</dbReference>
<dbReference type="PANTHER" id="PTHR42760:SF78">
    <property type="entry name" value="3-OXOACYL-[ACYL-CARRIER-PROTEIN] REDUCTASE [NADH]"/>
    <property type="match status" value="1"/>
</dbReference>
<dbReference type="AlphaFoldDB" id="A0AAU7AR02"/>
<dbReference type="InterPro" id="IPR036291">
    <property type="entry name" value="NAD(P)-bd_dom_sf"/>
</dbReference>
<dbReference type="InterPro" id="IPR002347">
    <property type="entry name" value="SDR_fam"/>
</dbReference>
<protein>
    <submittedName>
        <fullName evidence="2">Coniferyl-alcohol dehydrogenase</fullName>
        <ecNumber evidence="2">1.1.1.194</ecNumber>
    </submittedName>
</protein>
<organism evidence="2">
    <name type="scientific">Paraconexibacter sp. AEG42_29</name>
    <dbReference type="NCBI Taxonomy" id="2997339"/>
    <lineage>
        <taxon>Bacteria</taxon>
        <taxon>Bacillati</taxon>
        <taxon>Actinomycetota</taxon>
        <taxon>Thermoleophilia</taxon>
        <taxon>Solirubrobacterales</taxon>
        <taxon>Paraconexibacteraceae</taxon>
        <taxon>Paraconexibacter</taxon>
    </lineage>
</organism>
<dbReference type="KEGG" id="parq:DSM112329_00933"/>
<dbReference type="EC" id="1.1.1.194" evidence="2"/>
<keyword evidence="2" id="KW-0560">Oxidoreductase</keyword>